<dbReference type="Gene3D" id="3.40.30.10">
    <property type="entry name" value="Glutaredoxin"/>
    <property type="match status" value="1"/>
</dbReference>
<keyword evidence="3" id="KW-1185">Reference proteome</keyword>
<name>A0A974BLX1_SEDHY</name>
<organism evidence="2 3">
    <name type="scientific">Sedimentibacter hydroxybenzoicus DSM 7310</name>
    <dbReference type="NCBI Taxonomy" id="1123245"/>
    <lineage>
        <taxon>Bacteria</taxon>
        <taxon>Bacillati</taxon>
        <taxon>Bacillota</taxon>
        <taxon>Tissierellia</taxon>
        <taxon>Sedimentibacter</taxon>
    </lineage>
</organism>
<dbReference type="Proteomes" id="UP000611629">
    <property type="component" value="Unassembled WGS sequence"/>
</dbReference>
<dbReference type="RefSeq" id="WP_179239383.1">
    <property type="nucleotide sequence ID" value="NZ_JACBNQ010000025.1"/>
</dbReference>
<feature type="domain" description="Thioredoxin-like fold" evidence="1">
    <location>
        <begin position="3"/>
        <end position="82"/>
    </location>
</feature>
<protein>
    <submittedName>
        <fullName evidence="2">Thioredoxin family protein</fullName>
    </submittedName>
</protein>
<dbReference type="AlphaFoldDB" id="A0A974BLX1"/>
<evidence type="ECO:0000313" key="3">
    <source>
        <dbReference type="Proteomes" id="UP000611629"/>
    </source>
</evidence>
<dbReference type="Pfam" id="PF13192">
    <property type="entry name" value="Thioredoxin_3"/>
    <property type="match status" value="1"/>
</dbReference>
<evidence type="ECO:0000259" key="1">
    <source>
        <dbReference type="Pfam" id="PF13192"/>
    </source>
</evidence>
<reference evidence="2" key="1">
    <citation type="submission" date="2020-07" db="EMBL/GenBank/DDBJ databases">
        <title>Genomic analysis of a strain of Sedimentibacter Hydroxybenzoicus DSM7310.</title>
        <authorList>
            <person name="Ma S."/>
        </authorList>
    </citation>
    <scope>NUCLEOTIDE SEQUENCE</scope>
    <source>
        <strain evidence="2">DSM 7310</strain>
    </source>
</reference>
<dbReference type="InterPro" id="IPR036249">
    <property type="entry name" value="Thioredoxin-like_sf"/>
</dbReference>
<dbReference type="EMBL" id="JACBNQ010000025">
    <property type="protein sequence ID" value="NYB75664.1"/>
    <property type="molecule type" value="Genomic_DNA"/>
</dbReference>
<proteinExistence type="predicted"/>
<dbReference type="CDD" id="cd02947">
    <property type="entry name" value="TRX_family"/>
    <property type="match status" value="1"/>
</dbReference>
<dbReference type="SUPFAM" id="SSF52833">
    <property type="entry name" value="Thioredoxin-like"/>
    <property type="match status" value="1"/>
</dbReference>
<evidence type="ECO:0000313" key="2">
    <source>
        <dbReference type="EMBL" id="NYB75664.1"/>
    </source>
</evidence>
<dbReference type="InterPro" id="IPR012336">
    <property type="entry name" value="Thioredoxin-like_fold"/>
</dbReference>
<accession>A0A974BLX1</accession>
<gene>
    <name evidence="2" type="ORF">HZF24_16065</name>
</gene>
<dbReference type="PROSITE" id="PS51354">
    <property type="entry name" value="GLUTAREDOXIN_2"/>
    <property type="match status" value="1"/>
</dbReference>
<comment type="caution">
    <text evidence="2">The sequence shown here is derived from an EMBL/GenBank/DDBJ whole genome shotgun (WGS) entry which is preliminary data.</text>
</comment>
<sequence>MKKIKAFYLQNCPHCKRAFKMLEELKSQNSSYSEIDIEYIEESENVQAASAHDYYYVPTFYVDGVKIHEGVPTLEKLEEVLKKAL</sequence>